<evidence type="ECO:0008006" key="4">
    <source>
        <dbReference type="Google" id="ProtNLM"/>
    </source>
</evidence>
<gene>
    <name evidence="2" type="ORF">AQI95_42770</name>
</gene>
<name>A0A124HD02_9ACTN</name>
<organism evidence="2 3">
    <name type="scientific">Streptomyces yokosukanensis</name>
    <dbReference type="NCBI Taxonomy" id="67386"/>
    <lineage>
        <taxon>Bacteria</taxon>
        <taxon>Bacillati</taxon>
        <taxon>Actinomycetota</taxon>
        <taxon>Actinomycetes</taxon>
        <taxon>Kitasatosporales</taxon>
        <taxon>Streptomycetaceae</taxon>
        <taxon>Streptomyces</taxon>
    </lineage>
</organism>
<evidence type="ECO:0000256" key="1">
    <source>
        <dbReference type="SAM" id="MobiDB-lite"/>
    </source>
</evidence>
<dbReference type="AlphaFoldDB" id="A0A124HD02"/>
<comment type="caution">
    <text evidence="2">The sequence shown here is derived from an EMBL/GenBank/DDBJ whole genome shotgun (WGS) entry which is preliminary data.</text>
</comment>
<sequence length="138" mass="14764">MIFDKLIEVLVSGMGNERVADATCSATTLRRRRDEWIAAGAGEALRRATLAAYDRMIGLGLEQLSADGCQTKAPSGGECAGKSPVDRAKQGVKRSQLTEAYGIPLVTEPAPANIRDDTMLTVTLDRYADLDKTLGPLP</sequence>
<dbReference type="Proteomes" id="UP000053127">
    <property type="component" value="Unassembled WGS sequence"/>
</dbReference>
<evidence type="ECO:0000313" key="2">
    <source>
        <dbReference type="EMBL" id="KUM96021.1"/>
    </source>
</evidence>
<feature type="region of interest" description="Disordered" evidence="1">
    <location>
        <begin position="70"/>
        <end position="93"/>
    </location>
</feature>
<keyword evidence="3" id="KW-1185">Reference proteome</keyword>
<proteinExistence type="predicted"/>
<reference evidence="2 3" key="1">
    <citation type="submission" date="2015-10" db="EMBL/GenBank/DDBJ databases">
        <title>Draft genome sequence of Streptomyces yokosukanensis DSM 40224, type strain for the species Streptomyces yokosukanensis.</title>
        <authorList>
            <person name="Ruckert C."/>
            <person name="Winkler A."/>
            <person name="Kalinowski J."/>
            <person name="Kampfer P."/>
            <person name="Glaeser S."/>
        </authorList>
    </citation>
    <scope>NUCLEOTIDE SEQUENCE [LARGE SCALE GENOMIC DNA]</scope>
    <source>
        <strain evidence="2 3">DSM 40224</strain>
    </source>
</reference>
<protein>
    <recommendedName>
        <fullName evidence="4">Transposase</fullName>
    </recommendedName>
</protein>
<accession>A0A124HD02</accession>
<evidence type="ECO:0000313" key="3">
    <source>
        <dbReference type="Proteomes" id="UP000053127"/>
    </source>
</evidence>
<dbReference type="EMBL" id="LMWN01000103">
    <property type="protein sequence ID" value="KUM96021.1"/>
    <property type="molecule type" value="Genomic_DNA"/>
</dbReference>
<dbReference type="OrthoDB" id="3213859at2"/>
<dbReference type="STRING" id="67386.AQI95_42770"/>